<dbReference type="PROSITE" id="PS50949">
    <property type="entry name" value="HTH_GNTR"/>
    <property type="match status" value="1"/>
</dbReference>
<dbReference type="InterPro" id="IPR028978">
    <property type="entry name" value="Chorismate_lyase_/UTRA_dom_sf"/>
</dbReference>
<dbReference type="SMART" id="SM00345">
    <property type="entry name" value="HTH_GNTR"/>
    <property type="match status" value="1"/>
</dbReference>
<dbReference type="InterPro" id="IPR036390">
    <property type="entry name" value="WH_DNA-bd_sf"/>
</dbReference>
<name>A0ABT7ZH87_9BACL</name>
<sequence>MFDTDSPIPFHFQIRDVLKEEIAEGAYQEKVPSERELMERFSVSRTTIREAINHLVNDEIVEKVHGKGTFIKRNKQVHEWLHAIHSLTDTVKQMGMKPGSSLLFSGLVTPPDSVAGCMNQKELHLIKRLRTADGEPIAIESHYYEPKLGALLDSYDLNLITIYDVLENDLHVTLHEAEQAMTCKPLHFEDAAKLGLDVGVNALMVDRLIKDSSGQPIEYYTSVVKPGMYVFKLKMTKQGR</sequence>
<dbReference type="InterPro" id="IPR011663">
    <property type="entry name" value="UTRA"/>
</dbReference>
<keyword evidence="6" id="KW-1185">Reference proteome</keyword>
<dbReference type="PRINTS" id="PR00035">
    <property type="entry name" value="HTHGNTR"/>
</dbReference>
<dbReference type="Pfam" id="PF00392">
    <property type="entry name" value="GntR"/>
    <property type="match status" value="1"/>
</dbReference>
<evidence type="ECO:0000313" key="6">
    <source>
        <dbReference type="Proteomes" id="UP001225873"/>
    </source>
</evidence>
<dbReference type="SMART" id="SM00866">
    <property type="entry name" value="UTRA"/>
    <property type="match status" value="1"/>
</dbReference>
<dbReference type="Gene3D" id="1.10.10.10">
    <property type="entry name" value="Winged helix-like DNA-binding domain superfamily/Winged helix DNA-binding domain"/>
    <property type="match status" value="1"/>
</dbReference>
<organism evidence="5 6">
    <name type="scientific">Planococcus notacanthi</name>
    <dbReference type="NCBI Taxonomy" id="3035188"/>
    <lineage>
        <taxon>Bacteria</taxon>
        <taxon>Bacillati</taxon>
        <taxon>Bacillota</taxon>
        <taxon>Bacilli</taxon>
        <taxon>Bacillales</taxon>
        <taxon>Caryophanaceae</taxon>
        <taxon>Planococcus</taxon>
    </lineage>
</organism>
<evidence type="ECO:0000313" key="5">
    <source>
        <dbReference type="EMBL" id="MDN3426489.1"/>
    </source>
</evidence>
<dbReference type="InterPro" id="IPR000524">
    <property type="entry name" value="Tscrpt_reg_HTH_GntR"/>
</dbReference>
<dbReference type="PANTHER" id="PTHR44846">
    <property type="entry name" value="MANNOSYL-D-GLYCERATE TRANSPORT/METABOLISM SYSTEM REPRESSOR MNGR-RELATED"/>
    <property type="match status" value="1"/>
</dbReference>
<evidence type="ECO:0000259" key="4">
    <source>
        <dbReference type="PROSITE" id="PS50949"/>
    </source>
</evidence>
<dbReference type="Proteomes" id="UP001225873">
    <property type="component" value="Unassembled WGS sequence"/>
</dbReference>
<dbReference type="SUPFAM" id="SSF64288">
    <property type="entry name" value="Chorismate lyase-like"/>
    <property type="match status" value="1"/>
</dbReference>
<comment type="caution">
    <text evidence="5">The sequence shown here is derived from an EMBL/GenBank/DDBJ whole genome shotgun (WGS) entry which is preliminary data.</text>
</comment>
<dbReference type="InterPro" id="IPR050679">
    <property type="entry name" value="Bact_HTH_transcr_reg"/>
</dbReference>
<evidence type="ECO:0000256" key="3">
    <source>
        <dbReference type="ARBA" id="ARBA00023163"/>
    </source>
</evidence>
<dbReference type="EMBL" id="JASDCQ010000001">
    <property type="protein sequence ID" value="MDN3426489.1"/>
    <property type="molecule type" value="Genomic_DNA"/>
</dbReference>
<keyword evidence="2" id="KW-0238">DNA-binding</keyword>
<keyword evidence="3" id="KW-0804">Transcription</keyword>
<reference evidence="5 6" key="1">
    <citation type="submission" date="2023-03" db="EMBL/GenBank/DDBJ databases">
        <authorList>
            <person name="Uniacke-Lowe S."/>
            <person name="Ross P."/>
            <person name="Hill C."/>
        </authorList>
    </citation>
    <scope>NUCLEOTIDE SEQUENCE [LARGE SCALE GENOMIC DNA]</scope>
    <source>
        <strain evidence="5 6">APC 4016</strain>
    </source>
</reference>
<protein>
    <submittedName>
        <fullName evidence="5">GntR family transcriptional regulator</fullName>
    </submittedName>
</protein>
<dbReference type="RefSeq" id="WP_290214358.1">
    <property type="nucleotide sequence ID" value="NZ_JASDCQ010000001.1"/>
</dbReference>
<dbReference type="Pfam" id="PF07702">
    <property type="entry name" value="UTRA"/>
    <property type="match status" value="1"/>
</dbReference>
<dbReference type="SUPFAM" id="SSF46785">
    <property type="entry name" value="Winged helix' DNA-binding domain"/>
    <property type="match status" value="1"/>
</dbReference>
<feature type="domain" description="HTH gntR-type" evidence="4">
    <location>
        <begin position="8"/>
        <end position="74"/>
    </location>
</feature>
<dbReference type="InterPro" id="IPR036388">
    <property type="entry name" value="WH-like_DNA-bd_sf"/>
</dbReference>
<gene>
    <name evidence="5" type="ORF">QMA01_04205</name>
</gene>
<dbReference type="Gene3D" id="3.40.1410.10">
    <property type="entry name" value="Chorismate lyase-like"/>
    <property type="match status" value="1"/>
</dbReference>
<evidence type="ECO:0000256" key="2">
    <source>
        <dbReference type="ARBA" id="ARBA00023125"/>
    </source>
</evidence>
<accession>A0ABT7ZH87</accession>
<evidence type="ECO:0000256" key="1">
    <source>
        <dbReference type="ARBA" id="ARBA00023015"/>
    </source>
</evidence>
<keyword evidence="1" id="KW-0805">Transcription regulation</keyword>
<proteinExistence type="predicted"/>
<dbReference type="PANTHER" id="PTHR44846:SF1">
    <property type="entry name" value="MANNOSYL-D-GLYCERATE TRANSPORT_METABOLISM SYSTEM REPRESSOR MNGR-RELATED"/>
    <property type="match status" value="1"/>
</dbReference>
<dbReference type="CDD" id="cd07377">
    <property type="entry name" value="WHTH_GntR"/>
    <property type="match status" value="1"/>
</dbReference>